<feature type="region of interest" description="Disordered" evidence="1">
    <location>
        <begin position="22"/>
        <end position="41"/>
    </location>
</feature>
<sequence length="369" mass="40431">MPGSFFLDSPVPPKLDLADARGQLFQSPKTPSPSSSLSHSLLSGCRKRSRCDDSSLFDSQSELASPPLLANTDYRLAFGSDIRPARFERQGTLAELDYRPSRYRDHTMTSPIDTSVDSLSSTEAVIPSKSLKRNHGDSPSSIPRSANGGDKAQVSAASLGRAVMNMVGRMWNFCCSGPFRGFHAGGGRGYDLTNIIPPDRIDENALGHSPTTRNGGVYTADIANQHGKTYTPGNYPEDEIQKNWVVIPSHRERGSFNDLSPATAMTARTYHSSPGSLYRQRRPGMSRMGKRTVVSSGPPATPNKGQAPLSTAKSSLAIEAQRHVAKVRRIERENDASIRRLNRQLRDMIRQGKEALGTRVEIEEMEDCD</sequence>
<evidence type="ECO:0000313" key="3">
    <source>
        <dbReference type="Proteomes" id="UP000319663"/>
    </source>
</evidence>
<proteinExistence type="predicted"/>
<keyword evidence="3" id="KW-1185">Reference proteome</keyword>
<dbReference type="AlphaFoldDB" id="A0A507QSL1"/>
<feature type="compositionally biased region" description="Basic residues" evidence="1">
    <location>
        <begin position="279"/>
        <end position="290"/>
    </location>
</feature>
<organism evidence="2 3">
    <name type="scientific">Monascus purpureus</name>
    <name type="common">Red mold</name>
    <name type="synonym">Monascus anka</name>
    <dbReference type="NCBI Taxonomy" id="5098"/>
    <lineage>
        <taxon>Eukaryota</taxon>
        <taxon>Fungi</taxon>
        <taxon>Dikarya</taxon>
        <taxon>Ascomycota</taxon>
        <taxon>Pezizomycotina</taxon>
        <taxon>Eurotiomycetes</taxon>
        <taxon>Eurotiomycetidae</taxon>
        <taxon>Eurotiales</taxon>
        <taxon>Aspergillaceae</taxon>
        <taxon>Monascus</taxon>
    </lineage>
</organism>
<gene>
    <name evidence="2" type="ORF">MPDQ_000976</name>
</gene>
<name>A0A507QSL1_MONPU</name>
<protein>
    <submittedName>
        <fullName evidence="2">Uncharacterized protein</fullName>
    </submittedName>
</protein>
<accession>A0A507QSL1</accession>
<feature type="compositionally biased region" description="Low complexity" evidence="1">
    <location>
        <begin position="27"/>
        <end position="41"/>
    </location>
</feature>
<feature type="region of interest" description="Disordered" evidence="1">
    <location>
        <begin position="270"/>
        <end position="313"/>
    </location>
</feature>
<reference evidence="2 3" key="1">
    <citation type="submission" date="2019-06" db="EMBL/GenBank/DDBJ databases">
        <title>Wine fermentation using esterase from Monascus purpureus.</title>
        <authorList>
            <person name="Geng C."/>
            <person name="Zhang Y."/>
        </authorList>
    </citation>
    <scope>NUCLEOTIDE SEQUENCE [LARGE SCALE GENOMIC DNA]</scope>
    <source>
        <strain evidence="2">HQ1</strain>
    </source>
</reference>
<dbReference type="Proteomes" id="UP000319663">
    <property type="component" value="Unassembled WGS sequence"/>
</dbReference>
<dbReference type="STRING" id="5098.A0A507QSL1"/>
<evidence type="ECO:0000313" key="2">
    <source>
        <dbReference type="EMBL" id="TQB70102.1"/>
    </source>
</evidence>
<evidence type="ECO:0000256" key="1">
    <source>
        <dbReference type="SAM" id="MobiDB-lite"/>
    </source>
</evidence>
<comment type="caution">
    <text evidence="2">The sequence shown here is derived from an EMBL/GenBank/DDBJ whole genome shotgun (WGS) entry which is preliminary data.</text>
</comment>
<feature type="region of interest" description="Disordered" evidence="1">
    <location>
        <begin position="126"/>
        <end position="153"/>
    </location>
</feature>
<dbReference type="EMBL" id="VIFY01000122">
    <property type="protein sequence ID" value="TQB70102.1"/>
    <property type="molecule type" value="Genomic_DNA"/>
</dbReference>
<dbReference type="OrthoDB" id="5138418at2759"/>